<dbReference type="GO" id="GO:0003729">
    <property type="term" value="F:mRNA binding"/>
    <property type="evidence" value="ECO:0007669"/>
    <property type="project" value="TreeGrafter"/>
</dbReference>
<feature type="compositionally biased region" description="Polar residues" evidence="4">
    <location>
        <begin position="724"/>
        <end position="741"/>
    </location>
</feature>
<dbReference type="GO" id="GO:0008168">
    <property type="term" value="F:methyltransferase activity"/>
    <property type="evidence" value="ECO:0007669"/>
    <property type="project" value="InterPro"/>
</dbReference>
<dbReference type="GO" id="GO:0005634">
    <property type="term" value="C:nucleus"/>
    <property type="evidence" value="ECO:0007669"/>
    <property type="project" value="UniProtKB-SubCell"/>
</dbReference>
<feature type="region of interest" description="Disordered" evidence="4">
    <location>
        <begin position="1330"/>
        <end position="1384"/>
    </location>
</feature>
<feature type="compositionally biased region" description="Basic and acidic residues" evidence="4">
    <location>
        <begin position="200"/>
        <end position="209"/>
    </location>
</feature>
<feature type="compositionally biased region" description="Basic residues" evidence="4">
    <location>
        <begin position="69"/>
        <end position="80"/>
    </location>
</feature>
<dbReference type="InterPro" id="IPR029063">
    <property type="entry name" value="SAM-dependent_MTases_sf"/>
</dbReference>
<feature type="compositionally biased region" description="Basic and acidic residues" evidence="4">
    <location>
        <begin position="491"/>
        <end position="539"/>
    </location>
</feature>
<dbReference type="InterPro" id="IPR007757">
    <property type="entry name" value="MT-A70-like"/>
</dbReference>
<dbReference type="PROSITE" id="PS00092">
    <property type="entry name" value="N6_MTASE"/>
    <property type="match status" value="1"/>
</dbReference>
<dbReference type="EMBL" id="JAHRHJ020000002">
    <property type="protein sequence ID" value="KAH9324388.1"/>
    <property type="molecule type" value="Genomic_DNA"/>
</dbReference>
<feature type="compositionally biased region" description="Basic and acidic residues" evidence="4">
    <location>
        <begin position="401"/>
        <end position="422"/>
    </location>
</feature>
<dbReference type="InterPro" id="IPR045123">
    <property type="entry name" value="METTL14-like"/>
</dbReference>
<protein>
    <recommendedName>
        <fullName evidence="7">Methyltransferase-like protein 1</fullName>
    </recommendedName>
</protein>
<proteinExistence type="inferred from homology"/>
<feature type="compositionally biased region" description="Basic and acidic residues" evidence="4">
    <location>
        <begin position="612"/>
        <end position="624"/>
    </location>
</feature>
<feature type="compositionally biased region" description="Basic and acidic residues" evidence="4">
    <location>
        <begin position="278"/>
        <end position="301"/>
    </location>
</feature>
<dbReference type="PANTHER" id="PTHR13107:SF0">
    <property type="entry name" value="N6-ADENOSINE-METHYLTRANSFERASE NON-CATALYTIC SUBUNIT"/>
    <property type="match status" value="1"/>
</dbReference>
<feature type="compositionally biased region" description="Basic and acidic residues" evidence="4">
    <location>
        <begin position="435"/>
        <end position="448"/>
    </location>
</feature>
<feature type="compositionally biased region" description="Basic and acidic residues" evidence="4">
    <location>
        <begin position="117"/>
        <end position="129"/>
    </location>
</feature>
<dbReference type="PROSITE" id="PS51143">
    <property type="entry name" value="MT_A70"/>
    <property type="match status" value="1"/>
</dbReference>
<evidence type="ECO:0000256" key="3">
    <source>
        <dbReference type="PROSITE-ProRule" id="PRU00489"/>
    </source>
</evidence>
<sequence>MDISESSTRHYEKRRTMVESPETPRDRDRDGEDEDWDVSERRRDRHRSSKSRRRGNPDEYSEDWQQTGSRRKSGSGKKKSVTASSGRAGSGEEDEYDDKGVIGPRSDDYGTRGSNTDNKRDRDKMDKKSSSGYQDVTKKGKEETVGAKADEDDRSRQHPFTDNDRNQSRKSSGIVRGGKMDTIVKAASVYETSQSRNRVKTSDFYRENDPENTLQERGLARQTSDDTARYTERKGSGKDKSQGGKLSNKYEKEDSGRRWDETDYSRSTPKVGNEDMDLDKNDRRVGRGRDKLGGGRERDNEAGDFSSKSKNRFGEASTFLNDGKPLRASDREERRTEEAERRTKGKGRLEMHADDEDTNKAMNMEKSDDKQQRRMRDTFDSMAEDFESWEKSGGQRQSFKLPEEKSERHKNFREYGHGRWDEAENWDIQDNEDEHAERGRMKEKREIAWEDIEDRGRSGRGRSGRGVRHMKRSWSPEGRKRARRDSEEFDREFSDDRGDSDTERSISLKGKDRERDAYREERPRDKDSDWMERSRDWEGAKDHWKSRYYDRHDKDLKGEEGDYEFDRDWEFHGRERERLDREKLQRGATERKDRGRLEGMKSISSFGSSNDVLDRRAGSHDYGRGDSGSAFGPSRRNDSGGPSDFMVGTGEGDWGFLFEDRGRMGDADSRERYDDDAPPGLDQNFGMNPGRITPDGSNMHGGRGRGHKGSLNNRGRGGQMGNGAQSPFGNNQGAGSFTRMMQQGGKGGRGGRGRGRVQGRDTQRGGIPLPMMGPGPGPGVPAMGPPFGPLGLPPGALQAMGPGMGPAPGPPMGPGGFLPPPYAAGHMVWGGGRGGGEMNILAVPPGLSPVPPPGPSGPRFVPNMGPGPNQGVYFNQPGPVRGASPNMSGTGYGSVSPMGRGMVNEKTNVGRVPTRITGPPGKAPSRGEQNDYSQNFVDTGMRPQNFIRELELTNVVEDYPKLRELIQKKDEIVAKSACPPMYLKCDLRETALSSELFGTKFDVILVDPPWEEYVHRAPGVGDHMEYWTFEEIQNIKIEAIADTPSFIFLWVGDGVGLEQGRLCLKKWGFRRCEDICWVKTNKANPSPGLRHDSHTLFQHSKEHCLMGIKGTVRRSTDGHIIHANIDTDIIIAEEPPQGSTTKPEDLYRIIEHFALGRRRLELFGEDHNIRAGWLTVGKGLSSSNFNAEWKPFVLVLYVHVKQCFLKVNMAAILYQGYIKNFLDKDGKVWQGGAGRNPPPDAPHLVGTSPEIESLRPKSPPQKSQQQQTNSLSQPAANSTSKKASATSPGPTQNSQASAVATPVAGSAQEVQVSNASVAIPVLPVSEMARNGGSAPITEQRPIPTHPSSSRLSGIGLRAGLEVDGSTEEEKFLDAGTPGNTESQK</sequence>
<feature type="compositionally biased region" description="Polar residues" evidence="4">
    <location>
        <begin position="602"/>
        <end position="611"/>
    </location>
</feature>
<keyword evidence="6" id="KW-1185">Reference proteome</keyword>
<feature type="compositionally biased region" description="Acidic residues" evidence="4">
    <location>
        <begin position="423"/>
        <end position="434"/>
    </location>
</feature>
<feature type="compositionally biased region" description="Basic and acidic residues" evidence="4">
    <location>
        <begin position="658"/>
        <end position="675"/>
    </location>
</feature>
<evidence type="ECO:0008006" key="7">
    <source>
        <dbReference type="Google" id="ProtNLM"/>
    </source>
</evidence>
<feature type="compositionally biased region" description="Polar residues" evidence="4">
    <location>
        <begin position="1288"/>
        <end position="1298"/>
    </location>
</feature>
<organism evidence="5 6">
    <name type="scientific">Taxus chinensis</name>
    <name type="common">Chinese yew</name>
    <name type="synonym">Taxus wallichiana var. chinensis</name>
    <dbReference type="NCBI Taxonomy" id="29808"/>
    <lineage>
        <taxon>Eukaryota</taxon>
        <taxon>Viridiplantae</taxon>
        <taxon>Streptophyta</taxon>
        <taxon>Embryophyta</taxon>
        <taxon>Tracheophyta</taxon>
        <taxon>Spermatophyta</taxon>
        <taxon>Pinopsida</taxon>
        <taxon>Pinidae</taxon>
        <taxon>Conifers II</taxon>
        <taxon>Cupressales</taxon>
        <taxon>Taxaceae</taxon>
        <taxon>Taxus</taxon>
    </lineage>
</organism>
<dbReference type="PROSITE" id="PS51592">
    <property type="entry name" value="SAM_MTA70L_2"/>
    <property type="match status" value="1"/>
</dbReference>
<keyword evidence="2" id="KW-0539">Nucleus</keyword>
<dbReference type="InterPro" id="IPR002052">
    <property type="entry name" value="DNA_methylase_N6_adenine_CS"/>
</dbReference>
<dbReference type="GO" id="GO:0032259">
    <property type="term" value="P:methylation"/>
    <property type="evidence" value="ECO:0007669"/>
    <property type="project" value="InterPro"/>
</dbReference>
<dbReference type="Proteomes" id="UP000824469">
    <property type="component" value="Unassembled WGS sequence"/>
</dbReference>
<dbReference type="GO" id="GO:0036396">
    <property type="term" value="C:RNA N6-methyladenosine methyltransferase complex"/>
    <property type="evidence" value="ECO:0007669"/>
    <property type="project" value="TreeGrafter"/>
</dbReference>
<feature type="compositionally biased region" description="Basic and acidic residues" evidence="4">
    <location>
        <begin position="7"/>
        <end position="30"/>
    </location>
</feature>
<feature type="compositionally biased region" description="Basic and acidic residues" evidence="4">
    <location>
        <begin position="136"/>
        <end position="167"/>
    </location>
</feature>
<dbReference type="Pfam" id="PF05063">
    <property type="entry name" value="MT-A70"/>
    <property type="match status" value="1"/>
</dbReference>
<comment type="caution">
    <text evidence="5">The sequence shown here is derived from an EMBL/GenBank/DDBJ whole genome shotgun (WGS) entry which is preliminary data.</text>
</comment>
<feature type="compositionally biased region" description="Basic and acidic residues" evidence="4">
    <location>
        <begin position="324"/>
        <end position="352"/>
    </location>
</feature>
<evidence type="ECO:0000313" key="6">
    <source>
        <dbReference type="Proteomes" id="UP000824469"/>
    </source>
</evidence>
<feature type="region of interest" description="Disordered" evidence="4">
    <location>
        <begin position="1231"/>
        <end position="1302"/>
    </location>
</feature>
<feature type="region of interest" description="Disordered" evidence="4">
    <location>
        <begin position="578"/>
        <end position="777"/>
    </location>
</feature>
<feature type="compositionally biased region" description="Basic residues" evidence="4">
    <location>
        <begin position="43"/>
        <end position="54"/>
    </location>
</feature>
<feature type="region of interest" description="Disordered" evidence="4">
    <location>
        <begin position="910"/>
        <end position="929"/>
    </location>
</feature>
<gene>
    <name evidence="5" type="ORF">KI387_004566</name>
</gene>
<evidence type="ECO:0000313" key="5">
    <source>
        <dbReference type="EMBL" id="KAH9324388.1"/>
    </source>
</evidence>
<dbReference type="SUPFAM" id="SSF53335">
    <property type="entry name" value="S-adenosyl-L-methionine-dependent methyltransferases"/>
    <property type="match status" value="1"/>
</dbReference>
<feature type="compositionally biased region" description="Basic residues" evidence="4">
    <location>
        <begin position="458"/>
        <end position="472"/>
    </location>
</feature>
<feature type="compositionally biased region" description="Basic and acidic residues" evidence="4">
    <location>
        <begin position="363"/>
        <end position="379"/>
    </location>
</feature>
<dbReference type="PANTHER" id="PTHR13107">
    <property type="entry name" value="N6-ADENOSINE-METHYLTRANSFERASE NON-CATALYTIC SUBUNIT"/>
    <property type="match status" value="1"/>
</dbReference>
<name>A0AA38GM65_TAXCH</name>
<feature type="compositionally biased region" description="Basic and acidic residues" evidence="4">
    <location>
        <begin position="223"/>
        <end position="264"/>
    </location>
</feature>
<comment type="subcellular location">
    <subcellularLocation>
        <location evidence="1">Nucleus</location>
    </subcellularLocation>
</comment>
<comment type="similarity">
    <text evidence="3">Belongs to the MT-A70-like family.</text>
</comment>
<evidence type="ECO:0000256" key="2">
    <source>
        <dbReference type="ARBA" id="ARBA00023242"/>
    </source>
</evidence>
<feature type="region of interest" description="Disordered" evidence="4">
    <location>
        <begin position="1"/>
        <end position="539"/>
    </location>
</feature>
<accession>A0AA38GM65</accession>
<evidence type="ECO:0000256" key="4">
    <source>
        <dbReference type="SAM" id="MobiDB-lite"/>
    </source>
</evidence>
<evidence type="ECO:0000256" key="1">
    <source>
        <dbReference type="ARBA" id="ARBA00004123"/>
    </source>
</evidence>
<reference evidence="5 6" key="1">
    <citation type="journal article" date="2021" name="Nat. Plants">
        <title>The Taxus genome provides insights into paclitaxel biosynthesis.</title>
        <authorList>
            <person name="Xiong X."/>
            <person name="Gou J."/>
            <person name="Liao Q."/>
            <person name="Li Y."/>
            <person name="Zhou Q."/>
            <person name="Bi G."/>
            <person name="Li C."/>
            <person name="Du R."/>
            <person name="Wang X."/>
            <person name="Sun T."/>
            <person name="Guo L."/>
            <person name="Liang H."/>
            <person name="Lu P."/>
            <person name="Wu Y."/>
            <person name="Zhang Z."/>
            <person name="Ro D.K."/>
            <person name="Shang Y."/>
            <person name="Huang S."/>
            <person name="Yan J."/>
        </authorList>
    </citation>
    <scope>NUCLEOTIDE SEQUENCE [LARGE SCALE GENOMIC DNA]</scope>
    <source>
        <strain evidence="5">Ta-2019</strain>
    </source>
</reference>
<dbReference type="OMA" id="ANSNCAP"/>
<feature type="compositionally biased region" description="Low complexity" evidence="4">
    <location>
        <begin position="1260"/>
        <end position="1287"/>
    </location>
</feature>
<dbReference type="SMR" id="A0AA38GM65"/>
<feature type="compositionally biased region" description="Basic and acidic residues" evidence="4">
    <location>
        <begin position="578"/>
        <end position="599"/>
    </location>
</feature>